<feature type="transmembrane region" description="Helical" evidence="6">
    <location>
        <begin position="86"/>
        <end position="104"/>
    </location>
</feature>
<feature type="transmembrane region" description="Helical" evidence="6">
    <location>
        <begin position="6"/>
        <end position="26"/>
    </location>
</feature>
<accession>X1UPG6</accession>
<keyword evidence="5 6" id="KW-0472">Membrane</keyword>
<comment type="caution">
    <text evidence="7">The sequence shown here is derived from an EMBL/GenBank/DDBJ whole genome shotgun (WGS) entry which is preliminary data.</text>
</comment>
<dbReference type="GO" id="GO:0006605">
    <property type="term" value="P:protein targeting"/>
    <property type="evidence" value="ECO:0007669"/>
    <property type="project" value="InterPro"/>
</dbReference>
<dbReference type="AlphaFoldDB" id="X1UPG6"/>
<dbReference type="PANTHER" id="PTHR30065">
    <property type="entry name" value="FLAGELLAR BIOSYNTHETIC PROTEIN FLIR"/>
    <property type="match status" value="1"/>
</dbReference>
<gene>
    <name evidence="7" type="ORF">S12H4_30106</name>
</gene>
<dbReference type="InterPro" id="IPR002010">
    <property type="entry name" value="T3SS_IM_R"/>
</dbReference>
<dbReference type="PRINTS" id="PR00953">
    <property type="entry name" value="TYPE3IMRPROT"/>
</dbReference>
<sequence>MPVTTILLFWLILTRITGMVMTFPILESRSIPGQVKIGFSIFLSLIVFPLVANTQMVSFPIEWMSYLLAIGGELILGITLGYSVKLLFIGIQLAGQIIGMQMGLSMARVIDPQSGVQVTLVSNFKNLLAILIFLSLDAHYGFLKGLVDSFSLVPLTGFSLQPVTVQE</sequence>
<keyword evidence="3 6" id="KW-0812">Transmembrane</keyword>
<feature type="transmembrane region" description="Helical" evidence="6">
    <location>
        <begin position="38"/>
        <end position="57"/>
    </location>
</feature>
<dbReference type="PANTHER" id="PTHR30065:SF1">
    <property type="entry name" value="SURFACE PRESENTATION OF ANTIGENS PROTEIN SPAR"/>
    <property type="match status" value="1"/>
</dbReference>
<organism evidence="7">
    <name type="scientific">marine sediment metagenome</name>
    <dbReference type="NCBI Taxonomy" id="412755"/>
    <lineage>
        <taxon>unclassified sequences</taxon>
        <taxon>metagenomes</taxon>
        <taxon>ecological metagenomes</taxon>
    </lineage>
</organism>
<evidence type="ECO:0008006" key="8">
    <source>
        <dbReference type="Google" id="ProtNLM"/>
    </source>
</evidence>
<evidence type="ECO:0000313" key="7">
    <source>
        <dbReference type="EMBL" id="GAJ01796.1"/>
    </source>
</evidence>
<evidence type="ECO:0000256" key="4">
    <source>
        <dbReference type="ARBA" id="ARBA00022989"/>
    </source>
</evidence>
<proteinExistence type="predicted"/>
<name>X1UPG6_9ZZZZ</name>
<evidence type="ECO:0000256" key="3">
    <source>
        <dbReference type="ARBA" id="ARBA00022692"/>
    </source>
</evidence>
<dbReference type="EMBL" id="BARW01017422">
    <property type="protein sequence ID" value="GAJ01796.1"/>
    <property type="molecule type" value="Genomic_DNA"/>
</dbReference>
<reference evidence="7" key="1">
    <citation type="journal article" date="2014" name="Front. Microbiol.">
        <title>High frequency of phylogenetically diverse reductive dehalogenase-homologous genes in deep subseafloor sedimentary metagenomes.</title>
        <authorList>
            <person name="Kawai M."/>
            <person name="Futagami T."/>
            <person name="Toyoda A."/>
            <person name="Takaki Y."/>
            <person name="Nishi S."/>
            <person name="Hori S."/>
            <person name="Arai W."/>
            <person name="Tsubouchi T."/>
            <person name="Morono Y."/>
            <person name="Uchiyama I."/>
            <person name="Ito T."/>
            <person name="Fujiyama A."/>
            <person name="Inagaki F."/>
            <person name="Takami H."/>
        </authorList>
    </citation>
    <scope>NUCLEOTIDE SEQUENCE</scope>
    <source>
        <strain evidence="7">Expedition CK06-06</strain>
    </source>
</reference>
<evidence type="ECO:0000256" key="5">
    <source>
        <dbReference type="ARBA" id="ARBA00023136"/>
    </source>
</evidence>
<evidence type="ECO:0000256" key="2">
    <source>
        <dbReference type="ARBA" id="ARBA00022475"/>
    </source>
</evidence>
<comment type="subcellular location">
    <subcellularLocation>
        <location evidence="1">Cell membrane</location>
        <topology evidence="1">Multi-pass membrane protein</topology>
    </subcellularLocation>
</comment>
<keyword evidence="4 6" id="KW-1133">Transmembrane helix</keyword>
<keyword evidence="2" id="KW-1003">Cell membrane</keyword>
<evidence type="ECO:0000256" key="6">
    <source>
        <dbReference type="SAM" id="Phobius"/>
    </source>
</evidence>
<evidence type="ECO:0000256" key="1">
    <source>
        <dbReference type="ARBA" id="ARBA00004651"/>
    </source>
</evidence>
<dbReference type="GO" id="GO:0005886">
    <property type="term" value="C:plasma membrane"/>
    <property type="evidence" value="ECO:0007669"/>
    <property type="project" value="UniProtKB-SubCell"/>
</dbReference>
<protein>
    <recommendedName>
        <fullName evidence="8">Flagellar biosynthetic protein FliR</fullName>
    </recommendedName>
</protein>
<dbReference type="Pfam" id="PF01311">
    <property type="entry name" value="Bac_export_1"/>
    <property type="match status" value="1"/>
</dbReference>
<feature type="non-terminal residue" evidence="7">
    <location>
        <position position="167"/>
    </location>
</feature>